<dbReference type="SUPFAM" id="SSF47413">
    <property type="entry name" value="lambda repressor-like DNA-binding domains"/>
    <property type="match status" value="1"/>
</dbReference>
<dbReference type="SMART" id="SM00530">
    <property type="entry name" value="HTH_XRE"/>
    <property type="match status" value="1"/>
</dbReference>
<feature type="domain" description="HTH cro/C1-type" evidence="1">
    <location>
        <begin position="50"/>
        <end position="104"/>
    </location>
</feature>
<dbReference type="InterPro" id="IPR001387">
    <property type="entry name" value="Cro/C1-type_HTH"/>
</dbReference>
<dbReference type="PROSITE" id="PS50943">
    <property type="entry name" value="HTH_CROC1"/>
    <property type="match status" value="1"/>
</dbReference>
<organism evidence="2 3">
    <name type="scientific">Roseomonas elaeocarpi</name>
    <dbReference type="NCBI Taxonomy" id="907779"/>
    <lineage>
        <taxon>Bacteria</taxon>
        <taxon>Pseudomonadati</taxon>
        <taxon>Pseudomonadota</taxon>
        <taxon>Alphaproteobacteria</taxon>
        <taxon>Acetobacterales</taxon>
        <taxon>Roseomonadaceae</taxon>
        <taxon>Roseomonas</taxon>
    </lineage>
</organism>
<protein>
    <submittedName>
        <fullName evidence="2">Helix-turn-helix domain-containing protein</fullName>
    </submittedName>
</protein>
<comment type="caution">
    <text evidence="2">The sequence shown here is derived from an EMBL/GenBank/DDBJ whole genome shotgun (WGS) entry which is preliminary data.</text>
</comment>
<name>A0ABV6JZU5_9PROT</name>
<gene>
    <name evidence="2" type="ORF">ACFFGY_22320</name>
</gene>
<dbReference type="InterPro" id="IPR010982">
    <property type="entry name" value="Lambda_DNA-bd_dom_sf"/>
</dbReference>
<dbReference type="Pfam" id="PF13560">
    <property type="entry name" value="HTH_31"/>
    <property type="match status" value="1"/>
</dbReference>
<accession>A0ABV6JZU5</accession>
<dbReference type="Proteomes" id="UP001589865">
    <property type="component" value="Unassembled WGS sequence"/>
</dbReference>
<dbReference type="CDD" id="cd00093">
    <property type="entry name" value="HTH_XRE"/>
    <property type="match status" value="1"/>
</dbReference>
<evidence type="ECO:0000259" key="1">
    <source>
        <dbReference type="PROSITE" id="PS50943"/>
    </source>
</evidence>
<reference evidence="2 3" key="1">
    <citation type="submission" date="2024-09" db="EMBL/GenBank/DDBJ databases">
        <authorList>
            <person name="Sun Q."/>
            <person name="Mori K."/>
        </authorList>
    </citation>
    <scope>NUCLEOTIDE SEQUENCE [LARGE SCALE GENOMIC DNA]</scope>
    <source>
        <strain evidence="2 3">TBRC 5777</strain>
    </source>
</reference>
<dbReference type="Gene3D" id="1.10.260.40">
    <property type="entry name" value="lambda repressor-like DNA-binding domains"/>
    <property type="match status" value="1"/>
</dbReference>
<dbReference type="RefSeq" id="WP_377046744.1">
    <property type="nucleotide sequence ID" value="NZ_JBHLUN010000033.1"/>
</dbReference>
<proteinExistence type="predicted"/>
<keyword evidence="3" id="KW-1185">Reference proteome</keyword>
<sequence>MNRKADEDAADIAAVREQFAFVARQGRDASVSEVLPEVLTMRLLAGESPVSVWREHRSMTLSALASEAGVSVAYLSEIETGKKSGSAAAMARLAQVLSVHVEQLATRVEG</sequence>
<evidence type="ECO:0000313" key="3">
    <source>
        <dbReference type="Proteomes" id="UP001589865"/>
    </source>
</evidence>
<evidence type="ECO:0000313" key="2">
    <source>
        <dbReference type="EMBL" id="MFC0410990.1"/>
    </source>
</evidence>
<dbReference type="EMBL" id="JBHLUN010000033">
    <property type="protein sequence ID" value="MFC0410990.1"/>
    <property type="molecule type" value="Genomic_DNA"/>
</dbReference>